<reference evidence="10 11" key="1">
    <citation type="submission" date="2018-10" db="EMBL/GenBank/DDBJ databases">
        <title>Draft genome sequence of Bacillus salarius IM0101, isolated from a hypersaline soil in Inner Mongolia, China.</title>
        <authorList>
            <person name="Yamprayoonswat W."/>
            <person name="Boonvisut S."/>
            <person name="Jumpathong W."/>
            <person name="Sittihan S."/>
            <person name="Ruangsuj P."/>
            <person name="Wanthongcharoen S."/>
            <person name="Thongpramul N."/>
            <person name="Pimmason S."/>
            <person name="Yu B."/>
            <person name="Yasawong M."/>
        </authorList>
    </citation>
    <scope>NUCLEOTIDE SEQUENCE [LARGE SCALE GENOMIC DNA]</scope>
    <source>
        <strain evidence="10 11">IM0101</strain>
    </source>
</reference>
<sequence length="775" mass="88148">MKFSDGNWLTRVGYDIHTPKLVYDMKQEQKSITFYAPCKEINDRGATLDGPLLTIKLSSPAENIIRVQAWHFKGQVKRGPFFSLTENEADISIDNKKEKTTFVSGNLKATINKQNWGLDFHNENGKLTSSHPQSLAYITSSNGLSYMREQLNIGVGENIYGLGERFTPFVKNGQVVDIWNKDGGTSTEQSYKNIPFYFSSKGYGVFVNHPEHVSFEVGSEIVSKSQFSVEGECLDYFIINGPSPKDVMKNYTDLTGKPALPPAWSFGLWLTTSFTTDYDESTVNHFVDGMAERDIPLSVFHFDCFWMKEYEWCNFEWNKQSFPDPENMLKRLKDKGLKICVWINPYIAQKSKLFDEGAANDYLIKRPNGDVWQWDLWQAGQAIVDFTNPDARDWYRKKLEGLIDMGVDCFKTDFGERIPIDVVYHDGSDPLKMHNYYTFMFNQLVFSLLQDKLGKEEAVLFARSATAGGQQFPVHWGGDCSADYESMGESLRGGLSLTSSGFGYWSHDIGGFENTATPDLYKRWTAFGLLSTHSRLHGSSSYRVPWLFDEEAVKVTQKFVKLKHTLMPYIYKEACKTSMSGIPFMRSMSMEFPDDPACHPVETQYMLGGSLLVAPVFNEEGTATFYLPDGTWTHLLTNREVTGSRWKTEHYDYMNIPLFVRPNTLLPIGNNDQKPDYHYEENVTFHLFSLDDGEQADTNVFDTDGEKRLNAKALREGNVITISIDSAQVTKPWHVMLRNIYSIKEVTNGNSQETDNGVHISAVNLSEKIEVTLSA</sequence>
<name>A0A3R9RH34_9BACI</name>
<dbReference type="SUPFAM" id="SSF51011">
    <property type="entry name" value="Glycosyl hydrolase domain"/>
    <property type="match status" value="1"/>
</dbReference>
<keyword evidence="11" id="KW-1185">Reference proteome</keyword>
<dbReference type="GO" id="GO:0005975">
    <property type="term" value="P:carbohydrate metabolic process"/>
    <property type="evidence" value="ECO:0007669"/>
    <property type="project" value="InterPro"/>
</dbReference>
<dbReference type="NCBIfam" id="NF007940">
    <property type="entry name" value="PRK10658.1"/>
    <property type="match status" value="1"/>
</dbReference>
<dbReference type="InterPro" id="IPR000322">
    <property type="entry name" value="Glyco_hydro_31_TIM"/>
</dbReference>
<evidence type="ECO:0000256" key="5">
    <source>
        <dbReference type="ARBA" id="ARBA00066962"/>
    </source>
</evidence>
<dbReference type="SUPFAM" id="SSF74650">
    <property type="entry name" value="Galactose mutarotase-like"/>
    <property type="match status" value="1"/>
</dbReference>
<comment type="catalytic activity">
    <reaction evidence="4">
        <text>Hydrolysis of terminal, non-reducing alpha-D-xylose residues with release of alpha-D-xylose.</text>
        <dbReference type="EC" id="3.2.1.177"/>
    </reaction>
</comment>
<evidence type="ECO:0000259" key="7">
    <source>
        <dbReference type="Pfam" id="PF01055"/>
    </source>
</evidence>
<dbReference type="InterPro" id="IPR017853">
    <property type="entry name" value="GH"/>
</dbReference>
<feature type="domain" description="Glycosyl hydrolase family 31 C-terminal" evidence="9">
    <location>
        <begin position="581"/>
        <end position="665"/>
    </location>
</feature>
<keyword evidence="2 6" id="KW-0378">Hydrolase</keyword>
<dbReference type="SUPFAM" id="SSF117125">
    <property type="entry name" value="Putative glucosidase YicI, C-terminal domain"/>
    <property type="match status" value="1"/>
</dbReference>
<dbReference type="OrthoDB" id="176168at2"/>
<evidence type="ECO:0000313" key="11">
    <source>
        <dbReference type="Proteomes" id="UP000275076"/>
    </source>
</evidence>
<feature type="domain" description="Glycoside hydrolase family 31 N-terminal" evidence="8">
    <location>
        <begin position="54"/>
        <end position="216"/>
    </location>
</feature>
<evidence type="ECO:0000259" key="8">
    <source>
        <dbReference type="Pfam" id="PF13802"/>
    </source>
</evidence>
<dbReference type="InterPro" id="IPR025887">
    <property type="entry name" value="Glyco_hydro_31_N_dom"/>
</dbReference>
<dbReference type="PANTHER" id="PTHR43053">
    <property type="entry name" value="GLYCOSIDASE FAMILY 31"/>
    <property type="match status" value="1"/>
</dbReference>
<dbReference type="Pfam" id="PF21365">
    <property type="entry name" value="Glyco_hydro_31_3rd"/>
    <property type="match status" value="1"/>
</dbReference>
<keyword evidence="3 6" id="KW-0326">Glycosidase</keyword>
<dbReference type="SUPFAM" id="SSF51445">
    <property type="entry name" value="(Trans)glycosidases"/>
    <property type="match status" value="1"/>
</dbReference>
<dbReference type="GO" id="GO:0030246">
    <property type="term" value="F:carbohydrate binding"/>
    <property type="evidence" value="ECO:0007669"/>
    <property type="project" value="InterPro"/>
</dbReference>
<evidence type="ECO:0000259" key="9">
    <source>
        <dbReference type="Pfam" id="PF21365"/>
    </source>
</evidence>
<dbReference type="InterPro" id="IPR048395">
    <property type="entry name" value="Glyco_hydro_31_C"/>
</dbReference>
<evidence type="ECO:0000256" key="1">
    <source>
        <dbReference type="ARBA" id="ARBA00007806"/>
    </source>
</evidence>
<dbReference type="Gene3D" id="2.60.40.1180">
    <property type="entry name" value="Golgi alpha-mannosidase II"/>
    <property type="match status" value="2"/>
</dbReference>
<dbReference type="Pfam" id="PF01055">
    <property type="entry name" value="Glyco_hydro_31_2nd"/>
    <property type="match status" value="1"/>
</dbReference>
<dbReference type="AlphaFoldDB" id="A0A3R9RH34"/>
<feature type="domain" description="Glycoside hydrolase family 31 TIM barrel" evidence="7">
    <location>
        <begin position="258"/>
        <end position="572"/>
    </location>
</feature>
<dbReference type="Gene3D" id="2.60.40.1760">
    <property type="entry name" value="glycosyl hydrolase (family 31)"/>
    <property type="match status" value="1"/>
</dbReference>
<dbReference type="GO" id="GO:0061634">
    <property type="term" value="F:alpha-D-xyloside xylohydrolase"/>
    <property type="evidence" value="ECO:0007669"/>
    <property type="project" value="UniProtKB-EC"/>
</dbReference>
<dbReference type="RefSeq" id="WP_125553847.1">
    <property type="nucleotide sequence ID" value="NZ_RBVX01000001.1"/>
</dbReference>
<evidence type="ECO:0000256" key="6">
    <source>
        <dbReference type="RuleBase" id="RU361185"/>
    </source>
</evidence>
<proteinExistence type="inferred from homology"/>
<evidence type="ECO:0000256" key="4">
    <source>
        <dbReference type="ARBA" id="ARBA00052064"/>
    </source>
</evidence>
<dbReference type="EMBL" id="RBVX01000001">
    <property type="protein sequence ID" value="RSL35333.1"/>
    <property type="molecule type" value="Genomic_DNA"/>
</dbReference>
<evidence type="ECO:0000256" key="3">
    <source>
        <dbReference type="ARBA" id="ARBA00023295"/>
    </source>
</evidence>
<dbReference type="FunFam" id="3.20.20.80:FF:000053">
    <property type="entry name" value="Alpha-xylosidase YicI"/>
    <property type="match status" value="1"/>
</dbReference>
<dbReference type="Gene3D" id="3.20.20.80">
    <property type="entry name" value="Glycosidases"/>
    <property type="match status" value="1"/>
</dbReference>
<evidence type="ECO:0000313" key="10">
    <source>
        <dbReference type="EMBL" id="RSL35333.1"/>
    </source>
</evidence>
<organism evidence="10 11">
    <name type="scientific">Salibacterium salarium</name>
    <dbReference type="NCBI Taxonomy" id="284579"/>
    <lineage>
        <taxon>Bacteria</taxon>
        <taxon>Bacillati</taxon>
        <taxon>Bacillota</taxon>
        <taxon>Bacilli</taxon>
        <taxon>Bacillales</taxon>
        <taxon>Bacillaceae</taxon>
    </lineage>
</organism>
<dbReference type="InterPro" id="IPR050985">
    <property type="entry name" value="Alpha-glycosidase_related"/>
</dbReference>
<dbReference type="EC" id="3.2.1.177" evidence="5"/>
<gene>
    <name evidence="10" type="ORF">D7Z54_01865</name>
</gene>
<dbReference type="InterPro" id="IPR011013">
    <property type="entry name" value="Gal_mutarotase_sf_dom"/>
</dbReference>
<dbReference type="PANTHER" id="PTHR43053:SF4">
    <property type="entry name" value="MYOGENESIS-REGULATING GLYCOSIDASE"/>
    <property type="match status" value="1"/>
</dbReference>
<dbReference type="InterPro" id="IPR013780">
    <property type="entry name" value="Glyco_hydro_b"/>
</dbReference>
<dbReference type="Proteomes" id="UP000275076">
    <property type="component" value="Unassembled WGS sequence"/>
</dbReference>
<dbReference type="Pfam" id="PF13802">
    <property type="entry name" value="Gal_mutarotas_2"/>
    <property type="match status" value="1"/>
</dbReference>
<dbReference type="CDD" id="cd14752">
    <property type="entry name" value="GH31_N"/>
    <property type="match status" value="1"/>
</dbReference>
<accession>A0A3R9RH34</accession>
<protein>
    <recommendedName>
        <fullName evidence="5">alpha-D-xyloside xylohydrolase</fullName>
        <ecNumber evidence="5">3.2.1.177</ecNumber>
    </recommendedName>
</protein>
<comment type="similarity">
    <text evidence="1 6">Belongs to the glycosyl hydrolase 31 family.</text>
</comment>
<evidence type="ECO:0000256" key="2">
    <source>
        <dbReference type="ARBA" id="ARBA00022801"/>
    </source>
</evidence>
<comment type="caution">
    <text evidence="10">The sequence shown here is derived from an EMBL/GenBank/DDBJ whole genome shotgun (WGS) entry which is preliminary data.</text>
</comment>
<dbReference type="CDD" id="cd06593">
    <property type="entry name" value="GH31_xylosidase_YicI"/>
    <property type="match status" value="1"/>
</dbReference>